<evidence type="ECO:0000313" key="2">
    <source>
        <dbReference type="Proteomes" id="UP000239720"/>
    </source>
</evidence>
<accession>A0A2S8R9W8</accession>
<dbReference type="SUPFAM" id="SSF54285">
    <property type="entry name" value="MoaD/ThiS"/>
    <property type="match status" value="1"/>
</dbReference>
<comment type="caution">
    <text evidence="1">The sequence shown here is derived from an EMBL/GenBank/DDBJ whole genome shotgun (WGS) entry which is preliminary data.</text>
</comment>
<dbReference type="CDD" id="cd00565">
    <property type="entry name" value="Ubl_ThiS"/>
    <property type="match status" value="1"/>
</dbReference>
<name>A0A2S8R9W8_9FIRM</name>
<dbReference type="PANTHER" id="PTHR34472:SF1">
    <property type="entry name" value="SULFUR CARRIER PROTEIN THIS"/>
    <property type="match status" value="1"/>
</dbReference>
<dbReference type="Proteomes" id="UP000239720">
    <property type="component" value="Unassembled WGS sequence"/>
</dbReference>
<dbReference type="InterPro" id="IPR010035">
    <property type="entry name" value="Thi_S"/>
</dbReference>
<dbReference type="PANTHER" id="PTHR34472">
    <property type="entry name" value="SULFUR CARRIER PROTEIN THIS"/>
    <property type="match status" value="1"/>
</dbReference>
<proteinExistence type="predicted"/>
<organism evidence="1 2">
    <name type="scientific">Acetivibrio saccincola</name>
    <dbReference type="NCBI Taxonomy" id="1677857"/>
    <lineage>
        <taxon>Bacteria</taxon>
        <taxon>Bacillati</taxon>
        <taxon>Bacillota</taxon>
        <taxon>Clostridia</taxon>
        <taxon>Eubacteriales</taxon>
        <taxon>Oscillospiraceae</taxon>
        <taxon>Acetivibrio</taxon>
    </lineage>
</organism>
<dbReference type="OrthoDB" id="9810692at2"/>
<dbReference type="InterPro" id="IPR012675">
    <property type="entry name" value="Beta-grasp_dom_sf"/>
</dbReference>
<dbReference type="RefSeq" id="WP_105367916.1">
    <property type="nucleotide sequence ID" value="NZ_NEMB01000003.1"/>
</dbReference>
<gene>
    <name evidence="1" type="ORF">B9R14_07340</name>
</gene>
<dbReference type="InterPro" id="IPR003749">
    <property type="entry name" value="ThiS/MoaD-like"/>
</dbReference>
<dbReference type="Gene3D" id="3.10.20.30">
    <property type="match status" value="1"/>
</dbReference>
<dbReference type="EMBL" id="NEMB01000003">
    <property type="protein sequence ID" value="PQQ66580.1"/>
    <property type="molecule type" value="Genomic_DNA"/>
</dbReference>
<dbReference type="NCBIfam" id="TIGR01683">
    <property type="entry name" value="thiS"/>
    <property type="match status" value="1"/>
</dbReference>
<dbReference type="InterPro" id="IPR016155">
    <property type="entry name" value="Mopterin_synth/thiamin_S_b"/>
</dbReference>
<reference evidence="1 2" key="1">
    <citation type="journal article" date="2018" name="Syst. Appl. Microbiol.">
        <title>Characterization and high-quality draft genome sequence of Herbivorax saccincola A7, an anaerobic, alkaliphilic, thermophilic, cellulolytic, and xylanolytic bacterium.</title>
        <authorList>
            <person name="Aikawa S."/>
            <person name="Baramee S."/>
            <person name="Sermsathanaswadi J."/>
            <person name="Thianheng P."/>
            <person name="Tachaapaikoon C."/>
            <person name="Shikata A."/>
            <person name="Waeonukul R."/>
            <person name="Pason P."/>
            <person name="Ratanakhanokchai K."/>
            <person name="Kosugi A."/>
        </authorList>
    </citation>
    <scope>NUCLEOTIDE SEQUENCE [LARGE SCALE GENOMIC DNA]</scope>
    <source>
        <strain evidence="1 2">A7</strain>
    </source>
</reference>
<protein>
    <submittedName>
        <fullName evidence="1">Thiamine biosynthesis protein ThiS</fullName>
    </submittedName>
</protein>
<sequence>MTIKANGKEVSLKERVSVRELLDIQKVEMPEYVTVQVNDDIIPRESFETTFLEDGDVVEFLYFMGGGSGVWVLQMSSLKGIQGILS</sequence>
<evidence type="ECO:0000313" key="1">
    <source>
        <dbReference type="EMBL" id="PQQ66580.1"/>
    </source>
</evidence>
<dbReference type="AlphaFoldDB" id="A0A2S8R9W8"/>
<dbReference type="Pfam" id="PF02597">
    <property type="entry name" value="ThiS"/>
    <property type="match status" value="1"/>
</dbReference>